<evidence type="ECO:0000256" key="1">
    <source>
        <dbReference type="SAM" id="Phobius"/>
    </source>
</evidence>
<dbReference type="Proteomes" id="UP000294614">
    <property type="component" value="Unassembled WGS sequence"/>
</dbReference>
<comment type="caution">
    <text evidence="2">The sequence shown here is derived from an EMBL/GenBank/DDBJ whole genome shotgun (WGS) entry which is preliminary data.</text>
</comment>
<evidence type="ECO:0000313" key="2">
    <source>
        <dbReference type="EMBL" id="TCK62358.1"/>
    </source>
</evidence>
<gene>
    <name evidence="2" type="ORF">C8D98_0883</name>
</gene>
<feature type="transmembrane region" description="Helical" evidence="1">
    <location>
        <begin position="204"/>
        <end position="219"/>
    </location>
</feature>
<feature type="transmembrane region" description="Helical" evidence="1">
    <location>
        <begin position="355"/>
        <end position="372"/>
    </location>
</feature>
<protein>
    <submittedName>
        <fullName evidence="2">Uncharacterized protein</fullName>
    </submittedName>
</protein>
<accession>A0A4R1KCM4</accession>
<feature type="transmembrane region" description="Helical" evidence="1">
    <location>
        <begin position="226"/>
        <end position="246"/>
    </location>
</feature>
<feature type="transmembrane region" description="Helical" evidence="1">
    <location>
        <begin position="183"/>
        <end position="198"/>
    </location>
</feature>
<reference evidence="2 3" key="1">
    <citation type="submission" date="2019-03" db="EMBL/GenBank/DDBJ databases">
        <title>Genomic Encyclopedia of Type Strains, Phase IV (KMG-IV): sequencing the most valuable type-strain genomes for metagenomic binning, comparative biology and taxonomic classification.</title>
        <authorList>
            <person name="Goeker M."/>
        </authorList>
    </citation>
    <scope>NUCLEOTIDE SEQUENCE [LARGE SCALE GENOMIC DNA]</scope>
    <source>
        <strain evidence="2 3">DSM 24984</strain>
    </source>
</reference>
<dbReference type="InterPro" id="IPR051533">
    <property type="entry name" value="WaaL-like"/>
</dbReference>
<name>A0A4R1KCM4_9BACT</name>
<feature type="transmembrane region" description="Helical" evidence="1">
    <location>
        <begin position="7"/>
        <end position="24"/>
    </location>
</feature>
<feature type="transmembrane region" description="Helical" evidence="1">
    <location>
        <begin position="54"/>
        <end position="72"/>
    </location>
</feature>
<sequence>MIKVETIFFYIGFFLCFPFLYIPIGSSNIRFEDIAVLLLLFFAFIYNKKLFSKSILVFSTIFVLFIVYGLSLRPFFDFNYENYPLTRIVGITMYFFVFAFYMKQEEVKSLCKGAFAGSLLSAIVILSVLLMHLVNIGFTIRNMYVFKESLRGISSFNPNSYGALMVFGSFASYYLFSLTKKSMYRYAACFFLLIPFILIIRRDIVGIIFALISVFFISRNTRTKIILYPTLIIICLYIGFSVVNYLQGLDSYRFMAHRDTQYIAALSAIQENKMGYGLGSETFIMKDRINREAVTHNSFLSLSLDLGLFNALVVLGMIVFIFFNIKDKWFKFYLIAFFIQSLFGSGFYFFKYHYVFVAILLCTMTISCRGRNDEKNSTILTK</sequence>
<feature type="transmembrane region" description="Helical" evidence="1">
    <location>
        <begin position="30"/>
        <end position="47"/>
    </location>
</feature>
<evidence type="ECO:0000313" key="3">
    <source>
        <dbReference type="Proteomes" id="UP000294614"/>
    </source>
</evidence>
<feature type="transmembrane region" description="Helical" evidence="1">
    <location>
        <begin position="160"/>
        <end position="176"/>
    </location>
</feature>
<dbReference type="PANTHER" id="PTHR37422:SF17">
    <property type="entry name" value="O-ANTIGEN LIGASE"/>
    <property type="match status" value="1"/>
</dbReference>
<proteinExistence type="predicted"/>
<keyword evidence="1" id="KW-0812">Transmembrane</keyword>
<dbReference type="RefSeq" id="WP_132872352.1">
    <property type="nucleotide sequence ID" value="NZ_SMGG01000003.1"/>
</dbReference>
<keyword evidence="1" id="KW-1133">Transmembrane helix</keyword>
<keyword evidence="1" id="KW-0472">Membrane</keyword>
<dbReference type="PANTHER" id="PTHR37422">
    <property type="entry name" value="TEICHURONIC ACID BIOSYNTHESIS PROTEIN TUAE"/>
    <property type="match status" value="1"/>
</dbReference>
<feature type="transmembrane region" description="Helical" evidence="1">
    <location>
        <begin position="332"/>
        <end position="349"/>
    </location>
</feature>
<dbReference type="EMBL" id="SMGG01000003">
    <property type="protein sequence ID" value="TCK62358.1"/>
    <property type="molecule type" value="Genomic_DNA"/>
</dbReference>
<keyword evidence="3" id="KW-1185">Reference proteome</keyword>
<dbReference type="AlphaFoldDB" id="A0A4R1KCM4"/>
<feature type="transmembrane region" description="Helical" evidence="1">
    <location>
        <begin position="84"/>
        <end position="102"/>
    </location>
</feature>
<feature type="transmembrane region" description="Helical" evidence="1">
    <location>
        <begin position="306"/>
        <end position="325"/>
    </location>
</feature>
<feature type="transmembrane region" description="Helical" evidence="1">
    <location>
        <begin position="114"/>
        <end position="140"/>
    </location>
</feature>
<organism evidence="2 3">
    <name type="scientific">Seleniivibrio woodruffii</name>
    <dbReference type="NCBI Taxonomy" id="1078050"/>
    <lineage>
        <taxon>Bacteria</taxon>
        <taxon>Pseudomonadati</taxon>
        <taxon>Deferribacterota</taxon>
        <taxon>Deferribacteres</taxon>
        <taxon>Deferribacterales</taxon>
        <taxon>Geovibrionaceae</taxon>
        <taxon>Seleniivibrio</taxon>
    </lineage>
</organism>